<evidence type="ECO:0000256" key="8">
    <source>
        <dbReference type="ARBA" id="ARBA00023204"/>
    </source>
</evidence>
<reference evidence="9" key="1">
    <citation type="journal article" date="2014" name="Front. Microbiol.">
        <title>High frequency of phylogenetically diverse reductive dehalogenase-homologous genes in deep subseafloor sedimentary metagenomes.</title>
        <authorList>
            <person name="Kawai M."/>
            <person name="Futagami T."/>
            <person name="Toyoda A."/>
            <person name="Takaki Y."/>
            <person name="Nishi S."/>
            <person name="Hori S."/>
            <person name="Arai W."/>
            <person name="Tsubouchi T."/>
            <person name="Morono Y."/>
            <person name="Uchiyama I."/>
            <person name="Ito T."/>
            <person name="Fujiyama A."/>
            <person name="Inagaki F."/>
            <person name="Takami H."/>
        </authorList>
    </citation>
    <scope>NUCLEOTIDE SEQUENCE</scope>
    <source>
        <strain evidence="9">Expedition CK06-06</strain>
    </source>
</reference>
<keyword evidence="4" id="KW-0378">Hydrolase</keyword>
<name>X1PFC8_9ZZZZ</name>
<dbReference type="AlphaFoldDB" id="X1PFC8"/>
<feature type="non-terminal residue" evidence="9">
    <location>
        <position position="274"/>
    </location>
</feature>
<evidence type="ECO:0000256" key="2">
    <source>
        <dbReference type="ARBA" id="ARBA00022741"/>
    </source>
</evidence>
<dbReference type="SUPFAM" id="SSF52540">
    <property type="entry name" value="P-loop containing nucleoside triphosphate hydrolases"/>
    <property type="match status" value="1"/>
</dbReference>
<feature type="non-terminal residue" evidence="9">
    <location>
        <position position="1"/>
    </location>
</feature>
<proteinExistence type="predicted"/>
<evidence type="ECO:0000256" key="4">
    <source>
        <dbReference type="ARBA" id="ARBA00022801"/>
    </source>
</evidence>
<evidence type="ECO:0000256" key="3">
    <source>
        <dbReference type="ARBA" id="ARBA00022763"/>
    </source>
</evidence>
<keyword evidence="7" id="KW-0238">DNA-binding</keyword>
<evidence type="ECO:0000256" key="1">
    <source>
        <dbReference type="ARBA" id="ARBA00022722"/>
    </source>
</evidence>
<dbReference type="PANTHER" id="PTHR30591:SF1">
    <property type="entry name" value="RECBCD ENZYME SUBUNIT RECC"/>
    <property type="match status" value="1"/>
</dbReference>
<evidence type="ECO:0000313" key="9">
    <source>
        <dbReference type="EMBL" id="GAI29599.1"/>
    </source>
</evidence>
<comment type="caution">
    <text evidence="9">The sequence shown here is derived from an EMBL/GenBank/DDBJ whole genome shotgun (WGS) entry which is preliminary data.</text>
</comment>
<sequence>KNEDGAAANEHQQFYNKLVDIFDELVEVFAGRIMTAEDYFAIINSAFSQLTLAFIPPTLDQVLVGSIERSRHPDLKAVFLIGATQRQFPVPVSSDSILTDDDRSAAESADFQLAPPVTQMLTERQYLAYIAFTRPSEFLCVTYPSVDDKGGVPRSQFIDNLESLFENLNEESIAGEKIDIEKVHSETELADLLCAHLGKDAFTQATDPSLASGVLGLESLLDDICSDEQLTELGSNVLSAINYDNCARLDGNIVGELFGRQIQTSATRLSTFAA</sequence>
<keyword evidence="2" id="KW-0547">Nucleotide-binding</keyword>
<accession>X1PFC8</accession>
<keyword evidence="1" id="KW-0540">Nuclease</keyword>
<dbReference type="PANTHER" id="PTHR30591">
    <property type="entry name" value="RECBCD ENZYME SUBUNIT RECC"/>
    <property type="match status" value="1"/>
</dbReference>
<dbReference type="GO" id="GO:0006310">
    <property type="term" value="P:DNA recombination"/>
    <property type="evidence" value="ECO:0007669"/>
    <property type="project" value="TreeGrafter"/>
</dbReference>
<dbReference type="GO" id="GO:0005524">
    <property type="term" value="F:ATP binding"/>
    <property type="evidence" value="ECO:0007669"/>
    <property type="project" value="UniProtKB-KW"/>
</dbReference>
<keyword evidence="6" id="KW-0067">ATP-binding</keyword>
<dbReference type="GO" id="GO:0003677">
    <property type="term" value="F:DNA binding"/>
    <property type="evidence" value="ECO:0007669"/>
    <property type="project" value="UniProtKB-KW"/>
</dbReference>
<evidence type="ECO:0000256" key="7">
    <source>
        <dbReference type="ARBA" id="ARBA00023125"/>
    </source>
</evidence>
<keyword evidence="8" id="KW-0234">DNA repair</keyword>
<evidence type="ECO:0000256" key="6">
    <source>
        <dbReference type="ARBA" id="ARBA00022840"/>
    </source>
</evidence>
<dbReference type="Gene3D" id="3.40.50.300">
    <property type="entry name" value="P-loop containing nucleotide triphosphate hydrolases"/>
    <property type="match status" value="1"/>
</dbReference>
<gene>
    <name evidence="9" type="ORF">S06H3_34392</name>
</gene>
<dbReference type="GO" id="GO:0006281">
    <property type="term" value="P:DNA repair"/>
    <property type="evidence" value="ECO:0007669"/>
    <property type="project" value="UniProtKB-KW"/>
</dbReference>
<protein>
    <submittedName>
        <fullName evidence="9">Uncharacterized protein</fullName>
    </submittedName>
</protein>
<evidence type="ECO:0000256" key="5">
    <source>
        <dbReference type="ARBA" id="ARBA00022839"/>
    </source>
</evidence>
<keyword evidence="3" id="KW-0227">DNA damage</keyword>
<dbReference type="GO" id="GO:0004527">
    <property type="term" value="F:exonuclease activity"/>
    <property type="evidence" value="ECO:0007669"/>
    <property type="project" value="UniProtKB-KW"/>
</dbReference>
<organism evidence="9">
    <name type="scientific">marine sediment metagenome</name>
    <dbReference type="NCBI Taxonomy" id="412755"/>
    <lineage>
        <taxon>unclassified sequences</taxon>
        <taxon>metagenomes</taxon>
        <taxon>ecological metagenomes</taxon>
    </lineage>
</organism>
<dbReference type="InterPro" id="IPR027417">
    <property type="entry name" value="P-loop_NTPase"/>
</dbReference>
<keyword evidence="5" id="KW-0269">Exonuclease</keyword>
<dbReference type="EMBL" id="BARV01020641">
    <property type="protein sequence ID" value="GAI29599.1"/>
    <property type="molecule type" value="Genomic_DNA"/>
</dbReference>